<dbReference type="SUPFAM" id="SSF56801">
    <property type="entry name" value="Acetyl-CoA synthetase-like"/>
    <property type="match status" value="1"/>
</dbReference>
<feature type="region of interest" description="N-terminal hotdog fold" evidence="12">
    <location>
        <begin position="931"/>
        <end position="1060"/>
    </location>
</feature>
<dbReference type="InterPro" id="IPR014043">
    <property type="entry name" value="Acyl_transferase_dom"/>
</dbReference>
<dbReference type="GO" id="GO:0005737">
    <property type="term" value="C:cytoplasm"/>
    <property type="evidence" value="ECO:0007669"/>
    <property type="project" value="TreeGrafter"/>
</dbReference>
<dbReference type="InterPro" id="IPR014030">
    <property type="entry name" value="Ketoacyl_synth_N"/>
</dbReference>
<dbReference type="Gene3D" id="3.10.129.110">
    <property type="entry name" value="Polyketide synthase dehydratase"/>
    <property type="match status" value="1"/>
</dbReference>
<dbReference type="InterPro" id="IPR009081">
    <property type="entry name" value="PP-bd_ACP"/>
</dbReference>
<evidence type="ECO:0000259" key="15">
    <source>
        <dbReference type="PROSITE" id="PS52019"/>
    </source>
</evidence>
<dbReference type="CDD" id="cd19535">
    <property type="entry name" value="Cyc_NRPS"/>
    <property type="match status" value="1"/>
</dbReference>
<dbReference type="FunFam" id="1.10.1200.10:FF:000016">
    <property type="entry name" value="Non-ribosomal peptide synthase"/>
    <property type="match status" value="1"/>
</dbReference>
<comment type="pathway">
    <text evidence="2">Siderophore biosynthesis.</text>
</comment>
<dbReference type="InterPro" id="IPR049552">
    <property type="entry name" value="PKS_DH_N"/>
</dbReference>
<dbReference type="CDD" id="cd00833">
    <property type="entry name" value="PKS"/>
    <property type="match status" value="1"/>
</dbReference>
<dbReference type="Gene3D" id="3.40.366.10">
    <property type="entry name" value="Malonyl-Coenzyme A Acyl Carrier Protein, domain 2"/>
    <property type="match status" value="1"/>
</dbReference>
<evidence type="ECO:0000259" key="14">
    <source>
        <dbReference type="PROSITE" id="PS52004"/>
    </source>
</evidence>
<dbReference type="Gene3D" id="1.10.1200.10">
    <property type="entry name" value="ACP-like"/>
    <property type="match status" value="2"/>
</dbReference>
<keyword evidence="5" id="KW-0436">Ligase</keyword>
<dbReference type="InterPro" id="IPR036736">
    <property type="entry name" value="ACP-like_sf"/>
</dbReference>
<name>A0A3A8R390_9BACT</name>
<evidence type="ECO:0000313" key="17">
    <source>
        <dbReference type="Proteomes" id="UP000267003"/>
    </source>
</evidence>
<comment type="function">
    <text evidence="9">Involved in production of the polyketide antibiotic thailandamide.</text>
</comment>
<dbReference type="GO" id="GO:0016874">
    <property type="term" value="F:ligase activity"/>
    <property type="evidence" value="ECO:0007669"/>
    <property type="project" value="UniProtKB-KW"/>
</dbReference>
<evidence type="ECO:0000256" key="4">
    <source>
        <dbReference type="ARBA" id="ARBA00022553"/>
    </source>
</evidence>
<dbReference type="SUPFAM" id="SSF53901">
    <property type="entry name" value="Thiolase-like"/>
    <property type="match status" value="1"/>
</dbReference>
<dbReference type="InterPro" id="IPR023213">
    <property type="entry name" value="CAT-like_dom_sf"/>
</dbReference>
<dbReference type="SUPFAM" id="SSF47336">
    <property type="entry name" value="ACP-like"/>
    <property type="match status" value="2"/>
</dbReference>
<dbReference type="InterPro" id="IPR016036">
    <property type="entry name" value="Malonyl_transacylase_ACP-bd"/>
</dbReference>
<evidence type="ECO:0000256" key="2">
    <source>
        <dbReference type="ARBA" id="ARBA00004924"/>
    </source>
</evidence>
<evidence type="ECO:0000256" key="7">
    <source>
        <dbReference type="ARBA" id="ARBA00029443"/>
    </source>
</evidence>
<evidence type="ECO:0000313" key="16">
    <source>
        <dbReference type="EMBL" id="RKH74438.1"/>
    </source>
</evidence>
<dbReference type="InterPro" id="IPR057737">
    <property type="entry name" value="Condensation_MtbB-like"/>
</dbReference>
<evidence type="ECO:0000256" key="11">
    <source>
        <dbReference type="ARBA" id="ARBA00079103"/>
    </source>
</evidence>
<keyword evidence="4" id="KW-0597">Phosphoprotein</keyword>
<dbReference type="Pfam" id="PF21089">
    <property type="entry name" value="PKS_DH_N"/>
    <property type="match status" value="1"/>
</dbReference>
<evidence type="ECO:0000256" key="9">
    <source>
        <dbReference type="ARBA" id="ARBA00054155"/>
    </source>
</evidence>
<dbReference type="OrthoDB" id="9778690at2"/>
<comment type="catalytic activity">
    <reaction evidence="8">
        <text>holo-[peptidyl-carrier protein] + L-cysteine + ATP = L-cysteinyl-[peptidyl-carrier protein] + AMP + diphosphate</text>
        <dbReference type="Rhea" id="RHEA:61680"/>
        <dbReference type="Rhea" id="RHEA-COMP:11480"/>
        <dbReference type="Rhea" id="RHEA-COMP:15906"/>
        <dbReference type="ChEBI" id="CHEBI:30616"/>
        <dbReference type="ChEBI" id="CHEBI:33019"/>
        <dbReference type="ChEBI" id="CHEBI:35235"/>
        <dbReference type="ChEBI" id="CHEBI:64479"/>
        <dbReference type="ChEBI" id="CHEBI:144926"/>
        <dbReference type="ChEBI" id="CHEBI:456215"/>
        <dbReference type="EC" id="6.2.1.69"/>
    </reaction>
    <physiologicalReaction direction="left-to-right" evidence="8">
        <dbReference type="Rhea" id="RHEA:61681"/>
    </physiologicalReaction>
</comment>
<dbReference type="SMART" id="SM00824">
    <property type="entry name" value="PKS_TE"/>
    <property type="match status" value="1"/>
</dbReference>
<dbReference type="InterPro" id="IPR025110">
    <property type="entry name" value="AMP-bd_C"/>
</dbReference>
<comment type="similarity">
    <text evidence="7">In the C-terminal section; belongs to the NRP synthetase family.</text>
</comment>
<evidence type="ECO:0000256" key="1">
    <source>
        <dbReference type="ARBA" id="ARBA00001957"/>
    </source>
</evidence>
<dbReference type="InterPro" id="IPR042104">
    <property type="entry name" value="PKS_dehydratase_sf"/>
</dbReference>
<dbReference type="GO" id="GO:0071770">
    <property type="term" value="P:DIM/DIP cell wall layer assembly"/>
    <property type="evidence" value="ECO:0007669"/>
    <property type="project" value="TreeGrafter"/>
</dbReference>
<dbReference type="PROSITE" id="PS52019">
    <property type="entry name" value="PKS_MFAS_DH"/>
    <property type="match status" value="1"/>
</dbReference>
<dbReference type="RefSeq" id="WP_120553479.1">
    <property type="nucleotide sequence ID" value="NZ_RAWK01000005.1"/>
</dbReference>
<dbReference type="InterPro" id="IPR001227">
    <property type="entry name" value="Ac_transferase_dom_sf"/>
</dbReference>
<dbReference type="PROSITE" id="PS00606">
    <property type="entry name" value="KS3_1"/>
    <property type="match status" value="1"/>
</dbReference>
<dbReference type="Gene3D" id="3.30.300.30">
    <property type="match status" value="1"/>
</dbReference>
<evidence type="ECO:0000256" key="10">
    <source>
        <dbReference type="ARBA" id="ARBA00066651"/>
    </source>
</evidence>
<dbReference type="SMART" id="SM00827">
    <property type="entry name" value="PKS_AT"/>
    <property type="match status" value="1"/>
</dbReference>
<dbReference type="InterPro" id="IPR029058">
    <property type="entry name" value="AB_hydrolase_fold"/>
</dbReference>
<dbReference type="InterPro" id="IPR020802">
    <property type="entry name" value="TesA-like"/>
</dbReference>
<dbReference type="Pfam" id="PF00501">
    <property type="entry name" value="AMP-binding"/>
    <property type="match status" value="1"/>
</dbReference>
<dbReference type="FunFam" id="3.30.559.10:FF:000023">
    <property type="entry name" value="Non-ribosomal peptide synthetase"/>
    <property type="match status" value="1"/>
</dbReference>
<dbReference type="SUPFAM" id="SSF55048">
    <property type="entry name" value="Probable ACP-binding domain of malonyl-CoA ACP transacylase"/>
    <property type="match status" value="1"/>
</dbReference>
<dbReference type="PROSITE" id="PS00455">
    <property type="entry name" value="AMP_BINDING"/>
    <property type="match status" value="1"/>
</dbReference>
<evidence type="ECO:0000256" key="8">
    <source>
        <dbReference type="ARBA" id="ARBA00052643"/>
    </source>
</evidence>
<dbReference type="InterPro" id="IPR016039">
    <property type="entry name" value="Thiolase-like"/>
</dbReference>
<dbReference type="InterPro" id="IPR001031">
    <property type="entry name" value="Thioesterase"/>
</dbReference>
<dbReference type="Pfam" id="PF13193">
    <property type="entry name" value="AMP-binding_C"/>
    <property type="match status" value="1"/>
</dbReference>
<dbReference type="SMART" id="SM00825">
    <property type="entry name" value="PKS_KS"/>
    <property type="match status" value="1"/>
</dbReference>
<keyword evidence="17" id="KW-1185">Reference proteome</keyword>
<dbReference type="SUPFAM" id="SSF52151">
    <property type="entry name" value="FabD/lysophospholipase-like"/>
    <property type="match status" value="1"/>
</dbReference>
<dbReference type="Gene3D" id="3.40.47.10">
    <property type="match status" value="1"/>
</dbReference>
<sequence length="2685" mass="289332">MSTPPVSTEASNRDELLQRALERIREFRGKLDAVESQRSEPIAVVGMSCRLPGGNDDPSSLWRFLRSGGDGIRAFPHERGAAATPEGQPFKGGFLEQVDRFDAGVFGISPREAATLDPQQRLFLEVSWEALENAAQPFDKLEGSMAGVFVGITNYDYCQKLMQETPIDQLDAYCLTSNASTFAAGRLSYWLGLRGPSLSVDTACSSSAVALHQACQSLRAGECSLALAGGVNVLLSPEWFVVLSRAGMLSPDGYCKTFDRNANGYTRGEGCVVFVLKRLSDAVAAKDHIHGLIRGSCVNQDGRSGGLTVPNPAAQQDVIRGALKAARVGADRVSYVETHGTGTPLGDPIEVRALGAALGEGRAEGDRIHIGSIKANIGHLEPAAGAAGLMKVILALQNEELPPQVQFRELNPEIDLEALPVAISTRPEAWPRAARPRIAGVSSFGASGTNAHLVVEEAPAVVRPARTFEPGTQLFTLSARSPAVLARLAGRHATHLATKRDLLLEDVCFSVNTGRARFQERVALPVDDLESLQHALSAIAAGELPAGASLGRAQVGQGPKVAFLFTGQGSQFPGMAVELYASQPVFRQALDRCAEALKAHWDVPLLTLLRGEGFTAGLLDQTRYTQAALFSVEYALAMLWRSWGVVPAAVLGHSVGEYVAACVAGVFEPEAAVALLAVRGALMQALPAAGAMASVFASEAQVRAALEGKADRVSVAAVNAPDNIVISGQADAVEQVLQALTAQGHKHKRINVSQAFHSPLLDPMLDALEQAASKLTFHEPSIPLISNLTGRPVDAGTLGPRYLRDHAREAVRFQASMEWLFENGFDTFVEVGPAPHLIGMVKRYAPAGDRAFLPSMRKGLSPQRSMLEGAGALYTRGAELDWDALHAGLEPRRVPLPTYAFDRKRYWYAAPAPGSVVRSSSAPVQEEAGTTTLLGARLPSPLPAAQFRVRYDADQHPCLADCRMGGMRVVNVGVFLEAALQSWHALTPGAEACRVEGLSVRRGLLLGEDETRVAHLVVEPPDAKGDRSFALHSLPPGASEDSSAWAVHVEGRLAEAQEEKSLESTDAILARCGQTLDGAEFYARMEKRQLVLGHSARWIEQVRFREGEALATMRAPDAKESEGYRVHPGLVDALFQAVFACLPGDVPEDAIYMIVEVARFVVGPSTPATATRAHVRLRPWKDGDTTLVADVDVADAQGRVFLRAEGALLKRTTVEALQKVTRAEVTPSAHAARPASSGLRDVLARLHVPERTPRLVEWLRGQVAVILRASASDVDVDAPLAHAGFDSLMALELKSAVANELSVALSLGGLLAGASLKALCSEILGQLSLEAPPSNGAAEPARAVSAEPAPVEVLVHDGEGRHQPFGMTDLQQAYLLGRTRSFELGGVSTYFFLEVDLLGVDLERLGSSLDVVIQRHDMLRAVVTPDGQQRVLPTVPSFVIRTVDLRGQDASQVERGLAALRTEMATQVFQTDRFPLFDVRATRLDGERTRLHLGFDALVVDAWSTSLLFKEWSAVYREGAGALRPIDITFRDYVLGVQALEQGPAYAAAEKYWLERVPRLPPAPELPMARHPGTLELPRFTHRSFRLPKPQWARFKELAREAGVTPSMVMCAAYAEVLATWGRSRAFTLNVLFFNRVPLHPHVDRVLGNFSATTLLEVHVERAESIATRAQRLQQQLWNDLDHASFSGVRVLRELNRRDGDMRRARMPVVYASTINFHSREGDAAPAGLAQHLLTMGTGGEEIHSSIRTPQVFLDHQVVEDGGGLVLNWDVVEELFPAGMIDAMFQAYSDLVTRLAAEPSAWTERTRLLLPPEQLDVRRQANATAAPVAQGLMHEPFVRAAALQPDRSAVITSRRTLTYGELDAASNRVARWLRDQGAKPNALVALVMEKGWEQVVAALGVLKSGAAYVPIDAHLPPARLRYLLENTGAKQVLTQSWLKLDLAGVDPSAVLAIDGPEAQRPSADALPSAQRPEDLAYVIYTSGSTGHPKGVMIEHRAALNTLLDVNTRYGVDADSRGFALSAMNFDLSVWDVFGLLAAGGALVIPEPGELREPGRWLQLVRQHRVTVWNSVPALMEMMADHLAGLGETWPHLKTVMMSGDWIPVSLPERIRAVAPNASVYSMGGATEAAIWSIVYPIGDVDPAWPSIPYGKAMLNQQMLVLDEALMPCPTWVPGQIFIGGVGVARGYWKDEEKTRASFIRHPLTGERLYRTGDLGRFLPSGDIEFLGREDFQVKVQGFRIELGEIENALLGHPGVRAAVASAVGEKRGNKRLVAYVVLDAEAPPALDALRDALRTKLPEYMVPQTFVTLDALPLSANGKVDRGALPALEGTQPQKQTGARVPPGTELEKTLAALWEGLLPGPVGIHDNFFEVGGNSLLAVRLMARLRQELGKELPLATLFEMPTIALLAASLSGPGETRREGRGALVPIQPLGTRPPLFLVHPVGGSVLCYAELARKLGAEQPVFGLQVPPGAPPRSIETMAAAYLEALRDVQPRGPYHLGGWSMGGVVAYEMARQLQAAGDTVSTLALIDVLVPPAGQGGDTMDEAALMARFAEDLGALSARRVSVDAGALRALPAEAVLERVVEDLRAQEAIAPELDRATLGAHAEVFKANMRALTAYQARPYAGRVWFCRGAQPGGASRQNAEAWLGLTSGGQLVELEGNHYTLFSHGLDALVGSLSSALRA</sequence>
<feature type="domain" description="Carrier" evidence="13">
    <location>
        <begin position="2342"/>
        <end position="2416"/>
    </location>
</feature>
<dbReference type="PROSITE" id="PS52004">
    <property type="entry name" value="KS3_2"/>
    <property type="match status" value="1"/>
</dbReference>
<dbReference type="FunFam" id="3.40.366.10:FF:000002">
    <property type="entry name" value="Probable polyketide synthase 2"/>
    <property type="match status" value="1"/>
</dbReference>
<comment type="cofactor">
    <cofactor evidence="1">
        <name>pantetheine 4'-phosphate</name>
        <dbReference type="ChEBI" id="CHEBI:47942"/>
    </cofactor>
</comment>
<dbReference type="InterPro" id="IPR045851">
    <property type="entry name" value="AMP-bd_C_sf"/>
</dbReference>
<dbReference type="Gene3D" id="3.40.50.1820">
    <property type="entry name" value="alpha/beta hydrolase"/>
    <property type="match status" value="1"/>
</dbReference>
<dbReference type="InterPro" id="IPR014031">
    <property type="entry name" value="Ketoacyl_synth_C"/>
</dbReference>
<evidence type="ECO:0000259" key="13">
    <source>
        <dbReference type="PROSITE" id="PS50075"/>
    </source>
</evidence>
<dbReference type="InterPro" id="IPR001242">
    <property type="entry name" value="Condensation_dom"/>
</dbReference>
<comment type="caution">
    <text evidence="16">The sequence shown here is derived from an EMBL/GenBank/DDBJ whole genome shotgun (WGS) entry which is preliminary data.</text>
</comment>
<gene>
    <name evidence="16" type="ORF">D7W81_01350</name>
</gene>
<dbReference type="Gene3D" id="3.40.50.980">
    <property type="match status" value="2"/>
</dbReference>
<dbReference type="InterPro" id="IPR020807">
    <property type="entry name" value="PKS_DH"/>
</dbReference>
<dbReference type="Pfam" id="PF02801">
    <property type="entry name" value="Ketoacyl-synt_C"/>
    <property type="match status" value="1"/>
</dbReference>
<dbReference type="InterPro" id="IPR000873">
    <property type="entry name" value="AMP-dep_synth/lig_dom"/>
</dbReference>
<feature type="domain" description="Ketosynthase family 3 (KS3)" evidence="14">
    <location>
        <begin position="39"/>
        <end position="457"/>
    </location>
</feature>
<dbReference type="EMBL" id="RAWK01000005">
    <property type="protein sequence ID" value="RKH74438.1"/>
    <property type="molecule type" value="Genomic_DNA"/>
</dbReference>
<evidence type="ECO:0000256" key="3">
    <source>
        <dbReference type="ARBA" id="ARBA00022450"/>
    </source>
</evidence>
<dbReference type="CDD" id="cd12114">
    <property type="entry name" value="A_NRPS_TlmIV_like"/>
    <property type="match status" value="1"/>
</dbReference>
<proteinExistence type="inferred from homology"/>
<dbReference type="PANTHER" id="PTHR43775">
    <property type="entry name" value="FATTY ACID SYNTHASE"/>
    <property type="match status" value="1"/>
</dbReference>
<dbReference type="InterPro" id="IPR020806">
    <property type="entry name" value="PKS_PP-bd"/>
</dbReference>
<evidence type="ECO:0000256" key="6">
    <source>
        <dbReference type="ARBA" id="ARBA00022679"/>
    </source>
</evidence>
<dbReference type="Pfam" id="PF00698">
    <property type="entry name" value="Acyl_transf_1"/>
    <property type="match status" value="1"/>
</dbReference>
<dbReference type="GO" id="GO:0005886">
    <property type="term" value="C:plasma membrane"/>
    <property type="evidence" value="ECO:0007669"/>
    <property type="project" value="TreeGrafter"/>
</dbReference>
<dbReference type="FunFam" id="3.40.50.980:FF:000001">
    <property type="entry name" value="Non-ribosomal peptide synthetase"/>
    <property type="match status" value="1"/>
</dbReference>
<evidence type="ECO:0000256" key="5">
    <source>
        <dbReference type="ARBA" id="ARBA00022598"/>
    </source>
</evidence>
<keyword evidence="6" id="KW-0808">Transferase</keyword>
<dbReference type="InterPro" id="IPR020841">
    <property type="entry name" value="PKS_Beta-ketoAc_synthase_dom"/>
</dbReference>
<dbReference type="Pfam" id="PF00109">
    <property type="entry name" value="ketoacyl-synt"/>
    <property type="match status" value="1"/>
</dbReference>
<dbReference type="FunFam" id="3.40.50.12780:FF:000012">
    <property type="entry name" value="Non-ribosomal peptide synthetase"/>
    <property type="match status" value="1"/>
</dbReference>
<dbReference type="InterPro" id="IPR049551">
    <property type="entry name" value="PKS_DH_C"/>
</dbReference>
<dbReference type="Pfam" id="PF22621">
    <property type="entry name" value="CurL-like_PKS_C"/>
    <property type="match status" value="1"/>
</dbReference>
<dbReference type="GO" id="GO:0043041">
    <property type="term" value="P:amino acid activation for nonribosomal peptide biosynthetic process"/>
    <property type="evidence" value="ECO:0007669"/>
    <property type="project" value="UniProtKB-ARBA"/>
</dbReference>
<dbReference type="Proteomes" id="UP000267003">
    <property type="component" value="Unassembled WGS sequence"/>
</dbReference>
<dbReference type="Pfam" id="PF00975">
    <property type="entry name" value="Thioesterase"/>
    <property type="match status" value="1"/>
</dbReference>
<dbReference type="EC" id="6.2.1.69" evidence="10"/>
<dbReference type="Gene3D" id="2.30.38.10">
    <property type="entry name" value="Luciferase, Domain 3"/>
    <property type="match status" value="1"/>
</dbReference>
<organism evidence="16 17">
    <name type="scientific">Corallococcus aberystwythensis</name>
    <dbReference type="NCBI Taxonomy" id="2316722"/>
    <lineage>
        <taxon>Bacteria</taxon>
        <taxon>Pseudomonadati</taxon>
        <taxon>Myxococcota</taxon>
        <taxon>Myxococcia</taxon>
        <taxon>Myxococcales</taxon>
        <taxon>Cystobacterineae</taxon>
        <taxon>Myxococcaceae</taxon>
        <taxon>Corallococcus</taxon>
    </lineage>
</organism>
<dbReference type="Pfam" id="PF00550">
    <property type="entry name" value="PP-binding"/>
    <property type="match status" value="2"/>
</dbReference>
<dbReference type="NCBIfam" id="TIGR01733">
    <property type="entry name" value="AA-adenyl-dom"/>
    <property type="match status" value="1"/>
</dbReference>
<dbReference type="InterPro" id="IPR010071">
    <property type="entry name" value="AA_adenyl_dom"/>
</dbReference>
<dbReference type="SUPFAM" id="SSF52777">
    <property type="entry name" value="CoA-dependent acyltransferases"/>
    <property type="match status" value="2"/>
</dbReference>
<protein>
    <recommendedName>
        <fullName evidence="11">L-cysteine--[L-cysteinyl-carrier protein] ligase</fullName>
        <ecNumber evidence="10">6.2.1.69</ecNumber>
    </recommendedName>
    <alternativeName>
        <fullName evidence="11">L-cysteine--[L-cysteinyl-carrier protein] ligase</fullName>
    </alternativeName>
</protein>
<dbReference type="GO" id="GO:0031177">
    <property type="term" value="F:phosphopantetheine binding"/>
    <property type="evidence" value="ECO:0007669"/>
    <property type="project" value="InterPro"/>
</dbReference>
<dbReference type="Gene3D" id="3.30.559.10">
    <property type="entry name" value="Chloramphenicol acetyltransferase-like domain"/>
    <property type="match status" value="1"/>
</dbReference>
<dbReference type="GO" id="GO:0004315">
    <property type="term" value="F:3-oxoacyl-[acyl-carrier-protein] synthase activity"/>
    <property type="evidence" value="ECO:0007669"/>
    <property type="project" value="InterPro"/>
</dbReference>
<dbReference type="SUPFAM" id="SSF53474">
    <property type="entry name" value="alpha/beta-Hydrolases"/>
    <property type="match status" value="1"/>
</dbReference>
<dbReference type="GO" id="GO:0006633">
    <property type="term" value="P:fatty acid biosynthetic process"/>
    <property type="evidence" value="ECO:0007669"/>
    <property type="project" value="InterPro"/>
</dbReference>
<evidence type="ECO:0000256" key="12">
    <source>
        <dbReference type="PROSITE-ProRule" id="PRU01363"/>
    </source>
</evidence>
<dbReference type="Pfam" id="PF14765">
    <property type="entry name" value="PS-DH"/>
    <property type="match status" value="1"/>
</dbReference>
<dbReference type="InterPro" id="IPR018201">
    <property type="entry name" value="Ketoacyl_synth_AS"/>
</dbReference>
<dbReference type="PANTHER" id="PTHR43775:SF37">
    <property type="entry name" value="SI:DKEY-61P9.11"/>
    <property type="match status" value="1"/>
</dbReference>
<dbReference type="InterPro" id="IPR049900">
    <property type="entry name" value="PKS_mFAS_DH"/>
</dbReference>
<dbReference type="GO" id="GO:0044550">
    <property type="term" value="P:secondary metabolite biosynthetic process"/>
    <property type="evidence" value="ECO:0007669"/>
    <property type="project" value="UniProtKB-ARBA"/>
</dbReference>
<dbReference type="FunFam" id="3.30.300.30:FF:000010">
    <property type="entry name" value="Enterobactin synthetase component F"/>
    <property type="match status" value="1"/>
</dbReference>
<reference evidence="17" key="1">
    <citation type="submission" date="2018-09" db="EMBL/GenBank/DDBJ databases">
        <authorList>
            <person name="Livingstone P.G."/>
            <person name="Whitworth D.E."/>
        </authorList>
    </citation>
    <scope>NUCLEOTIDE SEQUENCE [LARGE SCALE GENOMIC DNA]</scope>
    <source>
        <strain evidence="17">AB050A</strain>
    </source>
</reference>
<dbReference type="InterPro" id="IPR016035">
    <property type="entry name" value="Acyl_Trfase/lysoPLipase"/>
</dbReference>
<comment type="caution">
    <text evidence="12">Lacks conserved residue(s) required for the propagation of feature annotation.</text>
</comment>
<dbReference type="PROSITE" id="PS50075">
    <property type="entry name" value="CARRIER"/>
    <property type="match status" value="2"/>
</dbReference>
<dbReference type="FunFam" id="3.40.47.10:FF:000019">
    <property type="entry name" value="Polyketide synthase type I"/>
    <property type="match status" value="1"/>
</dbReference>
<feature type="domain" description="PKS/mFAS DH" evidence="15">
    <location>
        <begin position="931"/>
        <end position="1218"/>
    </location>
</feature>
<dbReference type="Pfam" id="PF00668">
    <property type="entry name" value="Condensation"/>
    <property type="match status" value="1"/>
</dbReference>
<dbReference type="SMART" id="SM00823">
    <property type="entry name" value="PKS_PP"/>
    <property type="match status" value="2"/>
</dbReference>
<dbReference type="SMART" id="SM00826">
    <property type="entry name" value="PKS_DH"/>
    <property type="match status" value="1"/>
</dbReference>
<dbReference type="InterPro" id="IPR050091">
    <property type="entry name" value="PKS_NRPS_Biosynth_Enz"/>
</dbReference>
<dbReference type="FunFam" id="3.30.559.30:FF:000006">
    <property type="entry name" value="Yersiniabactin polyketide/non-ribosomal peptide synthetase"/>
    <property type="match status" value="1"/>
</dbReference>
<feature type="region of interest" description="C-terminal hotdog fold" evidence="12">
    <location>
        <begin position="1073"/>
        <end position="1218"/>
    </location>
</feature>
<keyword evidence="3" id="KW-0596">Phosphopantetheine</keyword>
<dbReference type="Gene3D" id="3.30.559.30">
    <property type="entry name" value="Nonribosomal peptide synthetase, condensation domain"/>
    <property type="match status" value="1"/>
</dbReference>
<dbReference type="GO" id="GO:0004312">
    <property type="term" value="F:fatty acid synthase activity"/>
    <property type="evidence" value="ECO:0007669"/>
    <property type="project" value="TreeGrafter"/>
</dbReference>
<dbReference type="Gene3D" id="3.30.70.3290">
    <property type="match status" value="1"/>
</dbReference>
<dbReference type="InterPro" id="IPR020845">
    <property type="entry name" value="AMP-binding_CS"/>
</dbReference>
<accession>A0A3A8R390</accession>
<feature type="domain" description="Carrier" evidence="13">
    <location>
        <begin position="1250"/>
        <end position="1327"/>
    </location>
</feature>